<dbReference type="OrthoDB" id="262125at2"/>
<evidence type="ECO:0000313" key="3">
    <source>
        <dbReference type="EMBL" id="KES04905.1"/>
    </source>
</evidence>
<dbReference type="eggNOG" id="COG1506">
    <property type="taxonomic scope" value="Bacteria"/>
</dbReference>
<organism evidence="3 4">
    <name type="scientific">Streptomyces toyocaensis</name>
    <dbReference type="NCBI Taxonomy" id="55952"/>
    <lineage>
        <taxon>Bacteria</taxon>
        <taxon>Bacillati</taxon>
        <taxon>Actinomycetota</taxon>
        <taxon>Actinomycetes</taxon>
        <taxon>Kitasatosporales</taxon>
        <taxon>Streptomycetaceae</taxon>
        <taxon>Streptomyces</taxon>
    </lineage>
</organism>
<dbReference type="Proteomes" id="UP000028341">
    <property type="component" value="Unassembled WGS sequence"/>
</dbReference>
<dbReference type="GO" id="GO:0006508">
    <property type="term" value="P:proteolysis"/>
    <property type="evidence" value="ECO:0007669"/>
    <property type="project" value="InterPro"/>
</dbReference>
<sequence>MTRPLRLEDLSGIATPEQPALSPDARRIVYVLRTGDTETDRTVRTLWMVSRTGGDARRLTRGDDDRAPAWSPDGTRVAFLRTGDGPPQVWQLPVDGGEAEQLTRLPLGAGAPVWSPDGTRIAFTAPVDTDPERRTRAPGAPGRPVVTERLDYQVDGAGLLGTVRRHLHVLDLATGRCRQVTDGDRHASPPRWSPDGTRLAFTAATGPRADLTAHSAAHVVAVEKEGASAVRVGPAEGVALSADWTADGGALLVIGHPGAPVGHARLLHLPLGGEPGTGVRDLASCLDRNVMPGGPGYPGALPQLADGGRSVLFCVRERGCTHVYATGVGGPDGPRPRPVLGGAGRTVSGLSVHGGTAVTVLATPTSFGEIVAVDLASGAETVCTAHGAALADVELFPLTERQFTISDGTVVQGWLIEGAQEEDRPRPLLLDIHGGPHNAWNGAADPVHLYHQLLAARGWAVLLVNPRGSDGYGEDFFDAVHDAWGLADAKDLLEPLDALVAEGLADPGRLAVTGYSYGGYMTCYLTGLDDRFAAAVAGGIVSDMTSMAGSAEDGPFLARYEFDGPPWAHGERYAAMSPLTRVDRVRTPTLIYHGTDDLICPVSQAAQWHTALREREVPTRLVLYPGGSHTFPLDGPPSHLLDLNRRVAAWVEHHAGGRPPIDTAHWQRRLDALAVRHRVPGAVLGILRTRPDAGGARHDESAEAAHGVLNADTGVPVTTDSLFQIGSISKVWTATLVMQLADEGLLDLDAPLTAVLPELSLADPQTTKSVTMRHLLTHTSGIDGDVFTDTGRGDDCLEKYVAGLADVAVNHPLGATWSYCNSGYSLMGRVVEQLTGVTWDRAMRERVFTPLGLRHTVTLPEEALLHRAAMGHEGHDGDGSPRRAPVWGLPRSLGPAGLITSTAADVLAFARAHLSGGLTAGGRLLSEAGTAAMAERHAELPDPYTLGDSWGLGWCRFTWDGRLVLGHDGNTIGQSAFLRLLPADGLAVTLLTNGGNARDMYEELFGEIFAELAGLDMPRTPAPAPHPPAVDVRPHTGVYERAGARIEVLERDGEGVLRTTVTGPLAELMDDPVDEYPLIPLDASGDLFAVRDPDSRTWRPVVFYTLPGGERYLHYGVRATPKVVSK</sequence>
<dbReference type="PANTHER" id="PTHR46825:SF9">
    <property type="entry name" value="BETA-LACTAMASE-RELATED DOMAIN-CONTAINING PROTEIN"/>
    <property type="match status" value="1"/>
</dbReference>
<dbReference type="PANTHER" id="PTHR46825">
    <property type="entry name" value="D-ALANYL-D-ALANINE-CARBOXYPEPTIDASE/ENDOPEPTIDASE AMPH"/>
    <property type="match status" value="1"/>
</dbReference>
<dbReference type="SUPFAM" id="SSF53474">
    <property type="entry name" value="alpha/beta-Hydrolases"/>
    <property type="match status" value="1"/>
</dbReference>
<dbReference type="Gene3D" id="2.120.10.30">
    <property type="entry name" value="TolB, C-terminal domain"/>
    <property type="match status" value="2"/>
</dbReference>
<dbReference type="STRING" id="55952.BU52_22965"/>
<evidence type="ECO:0000259" key="2">
    <source>
        <dbReference type="Pfam" id="PF00326"/>
    </source>
</evidence>
<dbReference type="Pfam" id="PF00144">
    <property type="entry name" value="Beta-lactamase"/>
    <property type="match status" value="1"/>
</dbReference>
<dbReference type="Pfam" id="PF00326">
    <property type="entry name" value="Peptidase_S9"/>
    <property type="match status" value="1"/>
</dbReference>
<gene>
    <name evidence="3" type="ORF">BU52_22965</name>
</gene>
<dbReference type="InterPro" id="IPR011659">
    <property type="entry name" value="WD40"/>
</dbReference>
<feature type="domain" description="Peptidase S9 prolyl oligopeptidase catalytic" evidence="2">
    <location>
        <begin position="451"/>
        <end position="656"/>
    </location>
</feature>
<keyword evidence="4" id="KW-1185">Reference proteome</keyword>
<dbReference type="SUPFAM" id="SSF56601">
    <property type="entry name" value="beta-lactamase/transpeptidase-like"/>
    <property type="match status" value="1"/>
</dbReference>
<dbReference type="InterPro" id="IPR001375">
    <property type="entry name" value="Peptidase_S9_cat"/>
</dbReference>
<dbReference type="AlphaFoldDB" id="A0A081XMY2"/>
<protein>
    <submittedName>
        <fullName evidence="3">Beta-lactamase</fullName>
    </submittedName>
</protein>
<dbReference type="InterPro" id="IPR012338">
    <property type="entry name" value="Beta-lactam/transpept-like"/>
</dbReference>
<dbReference type="Gene3D" id="3.40.50.1820">
    <property type="entry name" value="alpha/beta hydrolase"/>
    <property type="match status" value="1"/>
</dbReference>
<dbReference type="InterPro" id="IPR029058">
    <property type="entry name" value="AB_hydrolase_fold"/>
</dbReference>
<evidence type="ECO:0000313" key="4">
    <source>
        <dbReference type="Proteomes" id="UP000028341"/>
    </source>
</evidence>
<dbReference type="Gene3D" id="3.40.710.10">
    <property type="entry name" value="DD-peptidase/beta-lactamase superfamily"/>
    <property type="match status" value="1"/>
</dbReference>
<dbReference type="InterPro" id="IPR050491">
    <property type="entry name" value="AmpC-like"/>
</dbReference>
<reference evidence="3 4" key="1">
    <citation type="submission" date="2014-02" db="EMBL/GenBank/DDBJ databases">
        <title>The genome announcement of Streptomyces toyocaensis NRRL15009.</title>
        <authorList>
            <person name="Hong H.-J."/>
            <person name="Kwun M.J."/>
        </authorList>
    </citation>
    <scope>NUCLEOTIDE SEQUENCE [LARGE SCALE GENOMIC DNA]</scope>
    <source>
        <strain evidence="3 4">NRRL 15009</strain>
    </source>
</reference>
<dbReference type="GO" id="GO:0008236">
    <property type="term" value="F:serine-type peptidase activity"/>
    <property type="evidence" value="ECO:0007669"/>
    <property type="project" value="InterPro"/>
</dbReference>
<proteinExistence type="predicted"/>
<dbReference type="InterPro" id="IPR011042">
    <property type="entry name" value="6-blade_b-propeller_TolB-like"/>
</dbReference>
<dbReference type="eggNOG" id="COG1680">
    <property type="taxonomic scope" value="Bacteria"/>
</dbReference>
<dbReference type="RefSeq" id="WP_037937160.1">
    <property type="nucleotide sequence ID" value="NZ_JBFADL010000007.1"/>
</dbReference>
<feature type="domain" description="Beta-lactamase-related" evidence="1">
    <location>
        <begin position="670"/>
        <end position="997"/>
    </location>
</feature>
<dbReference type="EMBL" id="JFCB01000022">
    <property type="protein sequence ID" value="KES04905.1"/>
    <property type="molecule type" value="Genomic_DNA"/>
</dbReference>
<dbReference type="SUPFAM" id="SSF82171">
    <property type="entry name" value="DPP6 N-terminal domain-like"/>
    <property type="match status" value="1"/>
</dbReference>
<dbReference type="Pfam" id="PF07676">
    <property type="entry name" value="PD40"/>
    <property type="match status" value="3"/>
</dbReference>
<evidence type="ECO:0000259" key="1">
    <source>
        <dbReference type="Pfam" id="PF00144"/>
    </source>
</evidence>
<name>A0A081XMY2_STRTO</name>
<comment type="caution">
    <text evidence="3">The sequence shown here is derived from an EMBL/GenBank/DDBJ whole genome shotgun (WGS) entry which is preliminary data.</text>
</comment>
<accession>A0A081XMY2</accession>
<dbReference type="InterPro" id="IPR001466">
    <property type="entry name" value="Beta-lactam-related"/>
</dbReference>